<evidence type="ECO:0000313" key="2">
    <source>
        <dbReference type="EMBL" id="UJG40951.1"/>
    </source>
</evidence>
<protein>
    <submittedName>
        <fullName evidence="2">Uncharacterized protein</fullName>
    </submittedName>
</protein>
<organism evidence="2">
    <name type="scientific">Candidatus Heimdallarchaeum aukensis</name>
    <dbReference type="NCBI Taxonomy" id="2876573"/>
    <lineage>
        <taxon>Archaea</taxon>
        <taxon>Promethearchaeati</taxon>
        <taxon>Candidatus Heimdallarchaeota</taxon>
        <taxon>Candidatus Heimdallarchaeia (ex Rinke et al. 2021) (nom. nud.)</taxon>
        <taxon>Candidatus Heimdallarchaeales</taxon>
        <taxon>Candidatus Heimdallarchaeaceae</taxon>
        <taxon>Candidatus Heimdallarchaeum</taxon>
    </lineage>
</organism>
<dbReference type="AlphaFoldDB" id="A0A9Y1BKY4"/>
<reference evidence="2" key="1">
    <citation type="journal article" date="2022" name="Nat. Microbiol.">
        <title>Unique mobile elements and scalable gene flow at the prokaryote-eukaryote boundary revealed by circularized Asgard archaea genomes.</title>
        <authorList>
            <person name="Wu F."/>
            <person name="Speth D.R."/>
            <person name="Philosof A."/>
            <person name="Cremiere A."/>
            <person name="Narayanan A."/>
            <person name="Barco R.A."/>
            <person name="Connon S.A."/>
            <person name="Amend J.P."/>
            <person name="Antoshechkin I.A."/>
            <person name="Orphan V.J."/>
        </authorList>
    </citation>
    <scope>NUCLEOTIDE SEQUENCE</scope>
    <source>
        <strain evidence="2">PM71</strain>
    </source>
</reference>
<evidence type="ECO:0000256" key="1">
    <source>
        <dbReference type="SAM" id="Phobius"/>
    </source>
</evidence>
<feature type="transmembrane region" description="Helical" evidence="1">
    <location>
        <begin position="12"/>
        <end position="29"/>
    </location>
</feature>
<gene>
    <name evidence="2" type="ORF">K9W45_00485</name>
</gene>
<feature type="transmembrane region" description="Helical" evidence="1">
    <location>
        <begin position="104"/>
        <end position="130"/>
    </location>
</feature>
<dbReference type="EMBL" id="CP084166">
    <property type="protein sequence ID" value="UJG40951.1"/>
    <property type="molecule type" value="Genomic_DNA"/>
</dbReference>
<keyword evidence="1" id="KW-0812">Transmembrane</keyword>
<sequence>MLRSKPFYRKFLDSSIYIFLIGALAIYMLKCNTGFSDLIIMLGGIFLVVSIVFTAVGFYLTKGKVKLLTVIFESLYITFSVGGAFLLVYLPISIISLMTGHATLATYIIFYTVMVLYPFIHILNTINIIAKEHNMSIFKFIRYVFSNDKKEYKERIILQNSRRINYLYENLERLRANYQKRVSRILTIEDILSENNKNN</sequence>
<feature type="transmembrane region" description="Helical" evidence="1">
    <location>
        <begin position="67"/>
        <end position="92"/>
    </location>
</feature>
<dbReference type="Proteomes" id="UP001201020">
    <property type="component" value="Chromosome"/>
</dbReference>
<accession>A0A9Y1BKY4</accession>
<name>A0A9Y1BKY4_9ARCH</name>
<keyword evidence="1" id="KW-1133">Transmembrane helix</keyword>
<feature type="transmembrane region" description="Helical" evidence="1">
    <location>
        <begin position="35"/>
        <end position="60"/>
    </location>
</feature>
<proteinExistence type="predicted"/>
<keyword evidence="1" id="KW-0472">Membrane</keyword>